<evidence type="ECO:0000259" key="2">
    <source>
        <dbReference type="Pfam" id="PF00931"/>
    </source>
</evidence>
<name>A0ABS5XX54_9MICO</name>
<evidence type="ECO:0000313" key="3">
    <source>
        <dbReference type="EMBL" id="MBT8798744.1"/>
    </source>
</evidence>
<feature type="region of interest" description="Disordered" evidence="1">
    <location>
        <begin position="790"/>
        <end position="815"/>
    </location>
</feature>
<organism evidence="3 4">
    <name type="scientific">Microbacterium flavum</name>
    <dbReference type="NCBI Taxonomy" id="415216"/>
    <lineage>
        <taxon>Bacteria</taxon>
        <taxon>Bacillati</taxon>
        <taxon>Actinomycetota</taxon>
        <taxon>Actinomycetes</taxon>
        <taxon>Micrococcales</taxon>
        <taxon>Microbacteriaceae</taxon>
        <taxon>Microbacterium</taxon>
    </lineage>
</organism>
<dbReference type="PANTHER" id="PTHR47691:SF3">
    <property type="entry name" value="HTH-TYPE TRANSCRIPTIONAL REGULATOR RV0890C-RELATED"/>
    <property type="match status" value="1"/>
</dbReference>
<keyword evidence="4" id="KW-1185">Reference proteome</keyword>
<dbReference type="EMBL" id="JAFLHG010000010">
    <property type="protein sequence ID" value="MBT8798744.1"/>
    <property type="molecule type" value="Genomic_DNA"/>
</dbReference>
<gene>
    <name evidence="3" type="ORF">J0P97_11765</name>
</gene>
<dbReference type="SUPFAM" id="SSF50249">
    <property type="entry name" value="Nucleic acid-binding proteins"/>
    <property type="match status" value="1"/>
</dbReference>
<dbReference type="Gene3D" id="3.40.50.300">
    <property type="entry name" value="P-loop containing nucleotide triphosphate hydrolases"/>
    <property type="match status" value="1"/>
</dbReference>
<evidence type="ECO:0000256" key="1">
    <source>
        <dbReference type="SAM" id="MobiDB-lite"/>
    </source>
</evidence>
<dbReference type="Proteomes" id="UP000740605">
    <property type="component" value="Unassembled WGS sequence"/>
</dbReference>
<dbReference type="InterPro" id="IPR002182">
    <property type="entry name" value="NB-ARC"/>
</dbReference>
<dbReference type="SUPFAM" id="SSF48452">
    <property type="entry name" value="TPR-like"/>
    <property type="match status" value="1"/>
</dbReference>
<protein>
    <recommendedName>
        <fullName evidence="2">NB-ARC domain-containing protein</fullName>
    </recommendedName>
</protein>
<accession>A0ABS5XX54</accession>
<sequence>MLEPSFASKARAFVAIDSLEQDLRQCIHQYLLDHLDPEDVFGAQLEDLKERRDADVEAQTGALTDYLYLRQAYDTLLRHKQLLPRDLGDLLTVNVGSMDGFVAVRNRVMHGRPLKIDDLETAYAFVSRFRSRYFPATDTVLSALEEDPTWQPATVSRHTAVDSVLHNLPEADFDETGLVGRADDVRQLVDLLVRGRDRMITLTGEGGIGKTALALDACYSLVDAQDPPFEAILWVSLKNERLTADGVRTISNAIRDVSGATEELGRSLDSSFGGSVDELADYLSGLHALIVIDNLESAQGHEVVALYDALPESVTFLFTSRVGIGQIERRIPITGLSDRDAILLLRKFASRRGQTGLASLREDVALNVVTRLRNSPLAVRWYVLSVEAGKTPTDALRNQVDLLRFCVDNVYEALTSDAKLMLSILRTLDRPISFDELAVVAALDIDTLRRSSQTLAQGSLVVRTPANELGAPDLLELSATARAYLPRVDVESSVMTSVLDREAAFVRDREEARLAAAQRVLDPNVVMARSLEDEPTAHLLRLALRLSRNGDRESAESHISRARMLNPGYYEIDRVDAFLASTRGNIPAAVARYRDALSQCVDEQERARVSSFLAGHLARVGHDLEAAIPLAQYAHSVLANADTAQSLGNFFVWDKQYGAGQELLEQALDLTQSHKMRRIITTAIVESWRRWAEEELTNKMPPSAFEKAMSGVHTGKPLLLEGTHDYRLVEAVARSLLVAVRAMRNLNPPTDPQLSRLRVEVRFVSRDGRFRQVDSWERLTRSLGQLPDGFLDRHSDPLDPRPKAPVDVRVSEPTEDAAAATGRLRGVVVNQRESYAFISHPDFPANVFFHFGSLSVPGDKDRVLVGAVLEFTHARDDDGRDRAEQVIVI</sequence>
<dbReference type="Pfam" id="PF00931">
    <property type="entry name" value="NB-ARC"/>
    <property type="match status" value="1"/>
</dbReference>
<dbReference type="Gene3D" id="2.40.50.140">
    <property type="entry name" value="Nucleic acid-binding proteins"/>
    <property type="match status" value="1"/>
</dbReference>
<evidence type="ECO:0000313" key="4">
    <source>
        <dbReference type="Proteomes" id="UP000740605"/>
    </source>
</evidence>
<dbReference type="PANTHER" id="PTHR47691">
    <property type="entry name" value="REGULATOR-RELATED"/>
    <property type="match status" value="1"/>
</dbReference>
<proteinExistence type="predicted"/>
<reference evidence="3 4" key="1">
    <citation type="submission" date="2021-03" db="EMBL/GenBank/DDBJ databases">
        <title>Microbacterium pauli sp. nov., isolated from microfiltered milk.</title>
        <authorList>
            <person name="Bellassi P."/>
            <person name="Fontana A."/>
            <person name="Callegari M.L."/>
            <person name="Lorenzo M."/>
            <person name="Cappa F."/>
        </authorList>
    </citation>
    <scope>NUCLEOTIDE SEQUENCE [LARGE SCALE GENOMIC DNA]</scope>
    <source>
        <strain evidence="3 4">DSM 18909</strain>
    </source>
</reference>
<dbReference type="InterPro" id="IPR027417">
    <property type="entry name" value="P-loop_NTPase"/>
</dbReference>
<comment type="caution">
    <text evidence="3">The sequence shown here is derived from an EMBL/GenBank/DDBJ whole genome shotgun (WGS) entry which is preliminary data.</text>
</comment>
<dbReference type="InterPro" id="IPR011990">
    <property type="entry name" value="TPR-like_helical_dom_sf"/>
</dbReference>
<feature type="compositionally biased region" description="Basic and acidic residues" evidence="1">
    <location>
        <begin position="790"/>
        <end position="812"/>
    </location>
</feature>
<dbReference type="InterPro" id="IPR012340">
    <property type="entry name" value="NA-bd_OB-fold"/>
</dbReference>
<dbReference type="Gene3D" id="1.25.40.10">
    <property type="entry name" value="Tetratricopeptide repeat domain"/>
    <property type="match status" value="1"/>
</dbReference>
<dbReference type="RefSeq" id="WP_215487969.1">
    <property type="nucleotide sequence ID" value="NZ_BAAAPJ010000008.1"/>
</dbReference>
<dbReference type="SUPFAM" id="SSF52540">
    <property type="entry name" value="P-loop containing nucleoside triphosphate hydrolases"/>
    <property type="match status" value="1"/>
</dbReference>
<feature type="domain" description="NB-ARC" evidence="2">
    <location>
        <begin position="183"/>
        <end position="321"/>
    </location>
</feature>